<dbReference type="PROSITE" id="PS51186">
    <property type="entry name" value="GNAT"/>
    <property type="match status" value="1"/>
</dbReference>
<dbReference type="CDD" id="cd04301">
    <property type="entry name" value="NAT_SF"/>
    <property type="match status" value="1"/>
</dbReference>
<protein>
    <submittedName>
        <fullName evidence="3">GNAT family N-acetyltransferase</fullName>
        <ecNumber evidence="3">2.3.-.-</ecNumber>
    </submittedName>
</protein>
<dbReference type="GO" id="GO:0016746">
    <property type="term" value="F:acyltransferase activity"/>
    <property type="evidence" value="ECO:0007669"/>
    <property type="project" value="UniProtKB-KW"/>
</dbReference>
<keyword evidence="4" id="KW-1185">Reference proteome</keyword>
<accession>A0ABW2PJZ4</accession>
<dbReference type="Pfam" id="PF00583">
    <property type="entry name" value="Acetyltransf_1"/>
    <property type="match status" value="1"/>
</dbReference>
<feature type="region of interest" description="Disordered" evidence="1">
    <location>
        <begin position="143"/>
        <end position="174"/>
    </location>
</feature>
<dbReference type="SUPFAM" id="SSF55729">
    <property type="entry name" value="Acyl-CoA N-acyltransferases (Nat)"/>
    <property type="match status" value="1"/>
</dbReference>
<evidence type="ECO:0000256" key="1">
    <source>
        <dbReference type="SAM" id="MobiDB-lite"/>
    </source>
</evidence>
<comment type="caution">
    <text evidence="3">The sequence shown here is derived from an EMBL/GenBank/DDBJ whole genome shotgun (WGS) entry which is preliminary data.</text>
</comment>
<evidence type="ECO:0000313" key="3">
    <source>
        <dbReference type="EMBL" id="MFC7387878.1"/>
    </source>
</evidence>
<keyword evidence="3" id="KW-0808">Transferase</keyword>
<keyword evidence="3" id="KW-0012">Acyltransferase</keyword>
<organism evidence="3 4">
    <name type="scientific">Sphaerisporangium rhizosphaerae</name>
    <dbReference type="NCBI Taxonomy" id="2269375"/>
    <lineage>
        <taxon>Bacteria</taxon>
        <taxon>Bacillati</taxon>
        <taxon>Actinomycetota</taxon>
        <taxon>Actinomycetes</taxon>
        <taxon>Streptosporangiales</taxon>
        <taxon>Streptosporangiaceae</taxon>
        <taxon>Sphaerisporangium</taxon>
    </lineage>
</organism>
<proteinExistence type="predicted"/>
<feature type="domain" description="N-acetyltransferase" evidence="2">
    <location>
        <begin position="15"/>
        <end position="153"/>
    </location>
</feature>
<dbReference type="InterPro" id="IPR016181">
    <property type="entry name" value="Acyl_CoA_acyltransferase"/>
</dbReference>
<evidence type="ECO:0000259" key="2">
    <source>
        <dbReference type="PROSITE" id="PS51186"/>
    </source>
</evidence>
<reference evidence="4" key="1">
    <citation type="journal article" date="2019" name="Int. J. Syst. Evol. Microbiol.">
        <title>The Global Catalogue of Microorganisms (GCM) 10K type strain sequencing project: providing services to taxonomists for standard genome sequencing and annotation.</title>
        <authorList>
            <consortium name="The Broad Institute Genomics Platform"/>
            <consortium name="The Broad Institute Genome Sequencing Center for Infectious Disease"/>
            <person name="Wu L."/>
            <person name="Ma J."/>
        </authorList>
    </citation>
    <scope>NUCLEOTIDE SEQUENCE [LARGE SCALE GENOMIC DNA]</scope>
    <source>
        <strain evidence="4">CECT 7649</strain>
    </source>
</reference>
<evidence type="ECO:0000313" key="4">
    <source>
        <dbReference type="Proteomes" id="UP001596496"/>
    </source>
</evidence>
<name>A0ABW2PJZ4_9ACTN</name>
<sequence length="301" mass="31540">MVANSGRWGAVMGGSVVRVATDADMPGVREVAAHYELLDDWADMPDFLDAEREFGALVVGEAGGRVVGFGGILRRARVSHLGDLFVLPEHQSSGIGREILALLLPPGTPGVTFASDDGRALALYVRQGMRPVCPLLYLTFTPGSARPDAPETPRASAPDGRPVRRAARARGDRPDVREAAMLDAGLAGGDRAGSLSWYAGLPGVTVHTTGTGYAFARVTEGGDLEMGPAGGETPEDCAKALSAAVAAHPGVDEVQVAVPGAHPILPRLVRAGWRIDDMDTLMATDPSAIRLDRYLPHPDLG</sequence>
<dbReference type="EMBL" id="JBHTCG010000046">
    <property type="protein sequence ID" value="MFC7387878.1"/>
    <property type="molecule type" value="Genomic_DNA"/>
</dbReference>
<dbReference type="InterPro" id="IPR000182">
    <property type="entry name" value="GNAT_dom"/>
</dbReference>
<dbReference type="RefSeq" id="WP_380831791.1">
    <property type="nucleotide sequence ID" value="NZ_JBHTCG010000046.1"/>
</dbReference>
<dbReference type="Proteomes" id="UP001596496">
    <property type="component" value="Unassembled WGS sequence"/>
</dbReference>
<gene>
    <name evidence="3" type="ORF">ACFQSB_37110</name>
</gene>
<dbReference type="EC" id="2.3.-.-" evidence="3"/>
<dbReference type="Gene3D" id="3.40.630.30">
    <property type="match status" value="1"/>
</dbReference>